<dbReference type="PATRIC" id="fig|69222.5.peg.473"/>
<dbReference type="AlphaFoldDB" id="A0A014NTH8"/>
<dbReference type="InterPro" id="IPR051819">
    <property type="entry name" value="PTS_sugar-specific_EIIB"/>
</dbReference>
<dbReference type="GO" id="GO:0009401">
    <property type="term" value="P:phosphoenolpyruvate-dependent sugar phosphotransferase system"/>
    <property type="evidence" value="ECO:0007669"/>
    <property type="project" value="UniProtKB-KW"/>
</dbReference>
<dbReference type="Gene3D" id="3.40.50.2300">
    <property type="match status" value="1"/>
</dbReference>
<dbReference type="CDD" id="cd05564">
    <property type="entry name" value="PTS_IIB_chitobiose_lichenan"/>
    <property type="match status" value="1"/>
</dbReference>
<accession>A0A014NTH8</accession>
<dbReference type="PROSITE" id="PS51100">
    <property type="entry name" value="PTS_EIIB_TYPE_3"/>
    <property type="match status" value="1"/>
</dbReference>
<dbReference type="PANTHER" id="PTHR34581:SF2">
    <property type="entry name" value="PTS SYSTEM N,N'-DIACETYLCHITOBIOSE-SPECIFIC EIIB COMPONENT"/>
    <property type="match status" value="1"/>
</dbReference>
<reference evidence="9 10" key="1">
    <citation type="submission" date="2014-02" db="EMBL/GenBank/DDBJ databases">
        <title>Draft genome of Erwinia mallotivora strain BT-MARDI, a papaya dieback pathogen.</title>
        <authorList>
            <person name="Redzuan R."/>
            <person name="Abu Bakar N."/>
            <person name="Badrun R."/>
            <person name="Mohd Raih M.F."/>
            <person name="Rozano L."/>
            <person name="Mat Amin N."/>
        </authorList>
    </citation>
    <scope>NUCLEOTIDE SEQUENCE [LARGE SCALE GENOMIC DNA]</scope>
    <source>
        <strain evidence="9 10">BT-MARDI</strain>
    </source>
</reference>
<evidence type="ECO:0000313" key="10">
    <source>
        <dbReference type="Proteomes" id="UP000019918"/>
    </source>
</evidence>
<dbReference type="InterPro" id="IPR003501">
    <property type="entry name" value="PTS_EIIB_2/3"/>
</dbReference>
<evidence type="ECO:0000313" key="9">
    <source>
        <dbReference type="EMBL" id="EXU77145.1"/>
    </source>
</evidence>
<evidence type="ECO:0000256" key="5">
    <source>
        <dbReference type="ARBA" id="ARBA00022683"/>
    </source>
</evidence>
<organism evidence="9 10">
    <name type="scientific">Erwinia mallotivora</name>
    <dbReference type="NCBI Taxonomy" id="69222"/>
    <lineage>
        <taxon>Bacteria</taxon>
        <taxon>Pseudomonadati</taxon>
        <taxon>Pseudomonadota</taxon>
        <taxon>Gammaproteobacteria</taxon>
        <taxon>Enterobacterales</taxon>
        <taxon>Erwiniaceae</taxon>
        <taxon>Erwinia</taxon>
    </lineage>
</organism>
<dbReference type="SUPFAM" id="SSF52794">
    <property type="entry name" value="PTS system IIB component-like"/>
    <property type="match status" value="1"/>
</dbReference>
<proteinExistence type="predicted"/>
<keyword evidence="2" id="KW-0597">Phosphoprotein</keyword>
<dbReference type="STRING" id="69222.BG55_02205"/>
<name>A0A014NTH8_9GAMM</name>
<evidence type="ECO:0000256" key="2">
    <source>
        <dbReference type="ARBA" id="ARBA00022553"/>
    </source>
</evidence>
<dbReference type="InterPro" id="IPR036095">
    <property type="entry name" value="PTS_EIIB-like_sf"/>
</dbReference>
<dbReference type="Pfam" id="PF02302">
    <property type="entry name" value="PTS_IIB"/>
    <property type="match status" value="1"/>
</dbReference>
<evidence type="ECO:0000256" key="4">
    <source>
        <dbReference type="ARBA" id="ARBA00022679"/>
    </source>
</evidence>
<protein>
    <submittedName>
        <fullName evidence="9">PTS cellobiose transporter subunit IIB</fullName>
    </submittedName>
</protein>
<evidence type="ECO:0000256" key="6">
    <source>
        <dbReference type="ARBA" id="ARBA00022777"/>
    </source>
</evidence>
<dbReference type="InterPro" id="IPR013012">
    <property type="entry name" value="PTS_EIIB_3"/>
</dbReference>
<dbReference type="RefSeq" id="WP_034933877.1">
    <property type="nucleotide sequence ID" value="NZ_JFHN01000018.1"/>
</dbReference>
<sequence length="102" mass="11187">MKKILLMCSAGMSTSIMVKKMTEAANKINADVEIKAIPEQALSENLDTTDIILLGPQVRFLLNKVQDVAKSIPVRVIDTLDYGTMNGEKILQQALNVIAENN</sequence>
<comment type="caution">
    <text evidence="9">The sequence shown here is derived from an EMBL/GenBank/DDBJ whole genome shotgun (WGS) entry which is preliminary data.</text>
</comment>
<dbReference type="EMBL" id="JFHN01000018">
    <property type="protein sequence ID" value="EXU77145.1"/>
    <property type="molecule type" value="Genomic_DNA"/>
</dbReference>
<keyword evidence="6" id="KW-0418">Kinase</keyword>
<evidence type="ECO:0000256" key="3">
    <source>
        <dbReference type="ARBA" id="ARBA00022597"/>
    </source>
</evidence>
<keyword evidence="4" id="KW-0808">Transferase</keyword>
<keyword evidence="3" id="KW-0762">Sugar transport</keyword>
<dbReference type="OrthoDB" id="9808134at2"/>
<feature type="domain" description="PTS EIIB type-3" evidence="8">
    <location>
        <begin position="1"/>
        <end position="102"/>
    </location>
</feature>
<dbReference type="GO" id="GO:0008982">
    <property type="term" value="F:protein-N(PI)-phosphohistidine-sugar phosphotransferase activity"/>
    <property type="evidence" value="ECO:0007669"/>
    <property type="project" value="InterPro"/>
</dbReference>
<keyword evidence="5" id="KW-0598">Phosphotransferase system</keyword>
<dbReference type="PANTHER" id="PTHR34581">
    <property type="entry name" value="PTS SYSTEM N,N'-DIACETYLCHITOBIOSE-SPECIFIC EIIB COMPONENT"/>
    <property type="match status" value="1"/>
</dbReference>
<keyword evidence="10" id="KW-1185">Reference proteome</keyword>
<keyword evidence="1" id="KW-0813">Transport</keyword>
<evidence type="ECO:0000256" key="1">
    <source>
        <dbReference type="ARBA" id="ARBA00022448"/>
    </source>
</evidence>
<dbReference type="Proteomes" id="UP000019918">
    <property type="component" value="Unassembled WGS sequence"/>
</dbReference>
<dbReference type="GO" id="GO:0016301">
    <property type="term" value="F:kinase activity"/>
    <property type="evidence" value="ECO:0007669"/>
    <property type="project" value="UniProtKB-KW"/>
</dbReference>
<evidence type="ECO:0000259" key="8">
    <source>
        <dbReference type="PROSITE" id="PS51100"/>
    </source>
</evidence>
<gene>
    <name evidence="9" type="ORF">BG55_02205</name>
</gene>
<evidence type="ECO:0000256" key="7">
    <source>
        <dbReference type="PROSITE-ProRule" id="PRU00423"/>
    </source>
</evidence>
<feature type="modified residue" description="Phosphocysteine; by EIIA" evidence="7">
    <location>
        <position position="8"/>
    </location>
</feature>